<keyword evidence="3" id="KW-1185">Reference proteome</keyword>
<feature type="region of interest" description="Disordered" evidence="1">
    <location>
        <begin position="44"/>
        <end position="117"/>
    </location>
</feature>
<dbReference type="AlphaFoldDB" id="A0A3S5C0A5"/>
<protein>
    <submittedName>
        <fullName evidence="2">Uncharacterized protein</fullName>
    </submittedName>
</protein>
<name>A0A3S5C0A5_9PLAT</name>
<evidence type="ECO:0000256" key="1">
    <source>
        <dbReference type="SAM" id="MobiDB-lite"/>
    </source>
</evidence>
<comment type="caution">
    <text evidence="2">The sequence shown here is derived from an EMBL/GenBank/DDBJ whole genome shotgun (WGS) entry which is preliminary data.</text>
</comment>
<accession>A0A3S5C0A5</accession>
<dbReference type="InterPro" id="IPR011989">
    <property type="entry name" value="ARM-like"/>
</dbReference>
<sequence length="133" mass="14399">MTILRAAAEAGFTNLKSIEHSVCAVRNLCFALQEIVDPAYTARQQQALSMTRPRPGSGRRRGSQMSRGGPASLTDGELESAQLPSRESSSRARRGLLRRGKKTRDKPGKSVDLSSSSHDAFGRVATCSLRLRG</sequence>
<evidence type="ECO:0000313" key="2">
    <source>
        <dbReference type="EMBL" id="VEL27154.1"/>
    </source>
</evidence>
<dbReference type="Gene3D" id="1.25.10.10">
    <property type="entry name" value="Leucine-rich Repeat Variant"/>
    <property type="match status" value="1"/>
</dbReference>
<feature type="compositionally biased region" description="Basic residues" evidence="1">
    <location>
        <begin position="91"/>
        <end position="104"/>
    </location>
</feature>
<proteinExistence type="predicted"/>
<reference evidence="2" key="1">
    <citation type="submission" date="2018-11" db="EMBL/GenBank/DDBJ databases">
        <authorList>
            <consortium name="Pathogen Informatics"/>
        </authorList>
    </citation>
    <scope>NUCLEOTIDE SEQUENCE</scope>
</reference>
<dbReference type="Proteomes" id="UP000784294">
    <property type="component" value="Unassembled WGS sequence"/>
</dbReference>
<organism evidence="2 3">
    <name type="scientific">Protopolystoma xenopodis</name>
    <dbReference type="NCBI Taxonomy" id="117903"/>
    <lineage>
        <taxon>Eukaryota</taxon>
        <taxon>Metazoa</taxon>
        <taxon>Spiralia</taxon>
        <taxon>Lophotrochozoa</taxon>
        <taxon>Platyhelminthes</taxon>
        <taxon>Monogenea</taxon>
        <taxon>Polyopisthocotylea</taxon>
        <taxon>Polystomatidea</taxon>
        <taxon>Polystomatidae</taxon>
        <taxon>Protopolystoma</taxon>
    </lineage>
</organism>
<gene>
    <name evidence="2" type="ORF">PXEA_LOCUS20594</name>
</gene>
<dbReference type="EMBL" id="CAAALY010085258">
    <property type="protein sequence ID" value="VEL27154.1"/>
    <property type="molecule type" value="Genomic_DNA"/>
</dbReference>
<evidence type="ECO:0000313" key="3">
    <source>
        <dbReference type="Proteomes" id="UP000784294"/>
    </source>
</evidence>